<gene>
    <name evidence="11" type="primary">6040440</name>
    <name evidence="10" type="ORF">CpipJ_CPIJ008098</name>
</gene>
<dbReference type="InterPro" id="IPR036236">
    <property type="entry name" value="Znf_C2H2_sf"/>
</dbReference>
<dbReference type="SUPFAM" id="SSF57667">
    <property type="entry name" value="beta-beta-alpha zinc fingers"/>
    <property type="match status" value="4"/>
</dbReference>
<feature type="region of interest" description="Disordered" evidence="8">
    <location>
        <begin position="194"/>
        <end position="221"/>
    </location>
</feature>
<evidence type="ECO:0000256" key="5">
    <source>
        <dbReference type="ARBA" id="ARBA00022833"/>
    </source>
</evidence>
<evidence type="ECO:0000256" key="2">
    <source>
        <dbReference type="ARBA" id="ARBA00022723"/>
    </source>
</evidence>
<feature type="domain" description="C2H2-type" evidence="9">
    <location>
        <begin position="176"/>
        <end position="198"/>
    </location>
</feature>
<dbReference type="GO" id="GO:0005634">
    <property type="term" value="C:nucleus"/>
    <property type="evidence" value="ECO:0007669"/>
    <property type="project" value="UniProtKB-SubCell"/>
</dbReference>
<evidence type="ECO:0000313" key="11">
    <source>
        <dbReference type="EnsemblMetazoa" id="CPIJ008098-PA"/>
    </source>
</evidence>
<feature type="region of interest" description="Disordered" evidence="8">
    <location>
        <begin position="238"/>
        <end position="261"/>
    </location>
</feature>
<feature type="domain" description="C2H2-type" evidence="9">
    <location>
        <begin position="82"/>
        <end position="110"/>
    </location>
</feature>
<dbReference type="AlphaFoldDB" id="B0WM96"/>
<dbReference type="GO" id="GO:0000978">
    <property type="term" value="F:RNA polymerase II cis-regulatory region sequence-specific DNA binding"/>
    <property type="evidence" value="ECO:0007669"/>
    <property type="project" value="TreeGrafter"/>
</dbReference>
<dbReference type="VEuPathDB" id="VectorBase:CPIJ008098"/>
<reference evidence="11" key="2">
    <citation type="submission" date="2020-05" db="UniProtKB">
        <authorList>
            <consortium name="EnsemblMetazoa"/>
        </authorList>
    </citation>
    <scope>IDENTIFICATION</scope>
    <source>
        <strain evidence="11">JHB</strain>
    </source>
</reference>
<dbReference type="HOGENOM" id="CLU_774470_0_0_1"/>
<dbReference type="EMBL" id="DS231996">
    <property type="protein sequence ID" value="EDS30945.1"/>
    <property type="molecule type" value="Genomic_DNA"/>
</dbReference>
<feature type="compositionally biased region" description="Basic and acidic residues" evidence="8">
    <location>
        <begin position="194"/>
        <end position="207"/>
    </location>
</feature>
<feature type="domain" description="C2H2-type" evidence="9">
    <location>
        <begin position="112"/>
        <end position="139"/>
    </location>
</feature>
<sequence length="358" mass="41106">MKNDDDFALPPPEKKRSKNRFQCDICSKVFRGNVELSRHKDIHLDPRNRPTFGCEFCPVSYKTPAGLKYHLNKHSEREPAQLPCPECGKVFRSIEGRKIHMTISHGADGPTFRCRECPMVFARRFHLKLHMATHGAGRHVCTLCGKSFAWLKDLRHHEVKCSKQKKTQQSHANRGHHCETCGQGFETERWLKKHVASHERGGNDKSEPNGQRKVRQRRSKNDVFIGLDHLVQAFVSVDPEPEPEPEPAQEGDDEDRKNKQCQHCPMKYINVKALRNHERSKHWELLGVERALETRGRPKKVKVGRKKAAGPPKKLKGRIVPIEYVDVGESLEGVDQAERRTRCCVDDLELEVFSEGEV</sequence>
<dbReference type="EnsemblMetazoa" id="CPIJ008098-RA">
    <property type="protein sequence ID" value="CPIJ008098-PA"/>
    <property type="gene ID" value="CPIJ008098"/>
</dbReference>
<keyword evidence="6" id="KW-0539">Nucleus</keyword>
<dbReference type="PANTHER" id="PTHR23226:SF416">
    <property type="entry name" value="FI01424P"/>
    <property type="match status" value="1"/>
</dbReference>
<dbReference type="InterPro" id="IPR013087">
    <property type="entry name" value="Znf_C2H2_type"/>
</dbReference>
<dbReference type="KEGG" id="cqu:CpipJ_CPIJ008098"/>
<reference evidence="10" key="1">
    <citation type="submission" date="2007-03" db="EMBL/GenBank/DDBJ databases">
        <title>Annotation of Culex pipiens quinquefasciatus.</title>
        <authorList>
            <consortium name="The Broad Institute Genome Sequencing Platform"/>
            <person name="Atkinson P.W."/>
            <person name="Hemingway J."/>
            <person name="Christensen B.M."/>
            <person name="Higgs S."/>
            <person name="Kodira C."/>
            <person name="Hannick L."/>
            <person name="Megy K."/>
            <person name="O'Leary S."/>
            <person name="Pearson M."/>
            <person name="Haas B.J."/>
            <person name="Mauceli E."/>
            <person name="Wortman J.R."/>
            <person name="Lee N.H."/>
            <person name="Guigo R."/>
            <person name="Stanke M."/>
            <person name="Alvarado L."/>
            <person name="Amedeo P."/>
            <person name="Antoine C.H."/>
            <person name="Arensburger P."/>
            <person name="Bidwell S.L."/>
            <person name="Crawford M."/>
            <person name="Camaro F."/>
            <person name="Devon K."/>
            <person name="Engels R."/>
            <person name="Hammond M."/>
            <person name="Howarth C."/>
            <person name="Koehrsen M."/>
            <person name="Lawson D."/>
            <person name="Montgomery P."/>
            <person name="Nene V."/>
            <person name="Nusbaum C."/>
            <person name="Puiu D."/>
            <person name="Romero-Severson J."/>
            <person name="Severson D.W."/>
            <person name="Shumway M."/>
            <person name="Sisk P."/>
            <person name="Stolte C."/>
            <person name="Zeng Q."/>
            <person name="Eisenstadt E."/>
            <person name="Fraser-Liggett C."/>
            <person name="Strausberg R."/>
            <person name="Galagan J."/>
            <person name="Birren B."/>
            <person name="Collins F.H."/>
        </authorList>
    </citation>
    <scope>NUCLEOTIDE SEQUENCE [LARGE SCALE GENOMIC DNA]</scope>
    <source>
        <strain evidence="10">JHB</strain>
    </source>
</reference>
<dbReference type="OrthoDB" id="6077919at2759"/>
<feature type="domain" description="C2H2-type" evidence="9">
    <location>
        <begin position="52"/>
        <end position="79"/>
    </location>
</feature>
<accession>B0WM96</accession>
<dbReference type="Pfam" id="PF13912">
    <property type="entry name" value="zf-C2H2_6"/>
    <property type="match status" value="1"/>
</dbReference>
<evidence type="ECO:0000256" key="7">
    <source>
        <dbReference type="PROSITE-ProRule" id="PRU00042"/>
    </source>
</evidence>
<evidence type="ECO:0000256" key="4">
    <source>
        <dbReference type="ARBA" id="ARBA00022771"/>
    </source>
</evidence>
<feature type="domain" description="C2H2-type" evidence="9">
    <location>
        <begin position="21"/>
        <end position="48"/>
    </location>
</feature>
<keyword evidence="5" id="KW-0862">Zinc</keyword>
<dbReference type="PROSITE" id="PS00028">
    <property type="entry name" value="ZINC_FINGER_C2H2_1"/>
    <property type="match status" value="6"/>
</dbReference>
<comment type="subcellular location">
    <subcellularLocation>
        <location evidence="1">Nucleus</location>
    </subcellularLocation>
</comment>
<evidence type="ECO:0000256" key="3">
    <source>
        <dbReference type="ARBA" id="ARBA00022737"/>
    </source>
</evidence>
<dbReference type="PROSITE" id="PS50157">
    <property type="entry name" value="ZINC_FINGER_C2H2_2"/>
    <property type="match status" value="6"/>
</dbReference>
<feature type="compositionally biased region" description="Acidic residues" evidence="8">
    <location>
        <begin position="239"/>
        <end position="253"/>
    </location>
</feature>
<dbReference type="Proteomes" id="UP000002320">
    <property type="component" value="Unassembled WGS sequence"/>
</dbReference>
<dbReference type="GO" id="GO:0008270">
    <property type="term" value="F:zinc ion binding"/>
    <property type="evidence" value="ECO:0007669"/>
    <property type="project" value="UniProtKB-KW"/>
</dbReference>
<evidence type="ECO:0000256" key="1">
    <source>
        <dbReference type="ARBA" id="ARBA00004123"/>
    </source>
</evidence>
<evidence type="ECO:0000313" key="10">
    <source>
        <dbReference type="EMBL" id="EDS30945.1"/>
    </source>
</evidence>
<dbReference type="GO" id="GO:0000981">
    <property type="term" value="F:DNA-binding transcription factor activity, RNA polymerase II-specific"/>
    <property type="evidence" value="ECO:0007669"/>
    <property type="project" value="TreeGrafter"/>
</dbReference>
<evidence type="ECO:0000256" key="6">
    <source>
        <dbReference type="ARBA" id="ARBA00023242"/>
    </source>
</evidence>
<evidence type="ECO:0000256" key="8">
    <source>
        <dbReference type="SAM" id="MobiDB-lite"/>
    </source>
</evidence>
<keyword evidence="2" id="KW-0479">Metal-binding</keyword>
<organism>
    <name type="scientific">Culex quinquefasciatus</name>
    <name type="common">Southern house mosquito</name>
    <name type="synonym">Culex pungens</name>
    <dbReference type="NCBI Taxonomy" id="7176"/>
    <lineage>
        <taxon>Eukaryota</taxon>
        <taxon>Metazoa</taxon>
        <taxon>Ecdysozoa</taxon>
        <taxon>Arthropoda</taxon>
        <taxon>Hexapoda</taxon>
        <taxon>Insecta</taxon>
        <taxon>Pterygota</taxon>
        <taxon>Neoptera</taxon>
        <taxon>Endopterygota</taxon>
        <taxon>Diptera</taxon>
        <taxon>Nematocera</taxon>
        <taxon>Culicoidea</taxon>
        <taxon>Culicidae</taxon>
        <taxon>Culicinae</taxon>
        <taxon>Culicini</taxon>
        <taxon>Culex</taxon>
        <taxon>Culex</taxon>
    </lineage>
</organism>
<keyword evidence="12" id="KW-1185">Reference proteome</keyword>
<name>B0WM96_CULQU</name>
<keyword evidence="4 7" id="KW-0863">Zinc-finger</keyword>
<dbReference type="Pfam" id="PF00096">
    <property type="entry name" value="zf-C2H2"/>
    <property type="match status" value="4"/>
</dbReference>
<evidence type="ECO:0000259" key="9">
    <source>
        <dbReference type="PROSITE" id="PS50157"/>
    </source>
</evidence>
<dbReference type="PANTHER" id="PTHR23226">
    <property type="entry name" value="ZINC FINGER AND SCAN DOMAIN-CONTAINING"/>
    <property type="match status" value="1"/>
</dbReference>
<keyword evidence="3" id="KW-0677">Repeat</keyword>
<protein>
    <submittedName>
        <fullName evidence="10 11">Zinc finger protein 575</fullName>
    </submittedName>
</protein>
<dbReference type="SMART" id="SM00355">
    <property type="entry name" value="ZnF_C2H2"/>
    <property type="match status" value="7"/>
</dbReference>
<dbReference type="Gene3D" id="3.30.160.60">
    <property type="entry name" value="Classic Zinc Finger"/>
    <property type="match status" value="4"/>
</dbReference>
<dbReference type="VEuPathDB" id="VectorBase:CQUJHB004866"/>
<dbReference type="eggNOG" id="KOG1721">
    <property type="taxonomic scope" value="Eukaryota"/>
</dbReference>
<evidence type="ECO:0000313" key="12">
    <source>
        <dbReference type="Proteomes" id="UP000002320"/>
    </source>
</evidence>
<dbReference type="InParanoid" id="B0WM96"/>
<proteinExistence type="predicted"/>
<feature type="domain" description="C2H2-type" evidence="9">
    <location>
        <begin position="139"/>
        <end position="166"/>
    </location>
</feature>